<reference evidence="2 3" key="1">
    <citation type="submission" date="2014-04" db="EMBL/GenBank/DDBJ databases">
        <authorList>
            <consortium name="DOE Joint Genome Institute"/>
            <person name="Kuo A."/>
            <person name="Kohler A."/>
            <person name="Costa M.D."/>
            <person name="Nagy L.G."/>
            <person name="Floudas D."/>
            <person name="Copeland A."/>
            <person name="Barry K.W."/>
            <person name="Cichocki N."/>
            <person name="Veneault-Fourrey C."/>
            <person name="LaButti K."/>
            <person name="Lindquist E.A."/>
            <person name="Lipzen A."/>
            <person name="Lundell T."/>
            <person name="Morin E."/>
            <person name="Murat C."/>
            <person name="Sun H."/>
            <person name="Tunlid A."/>
            <person name="Henrissat B."/>
            <person name="Grigoriev I.V."/>
            <person name="Hibbett D.S."/>
            <person name="Martin F."/>
            <person name="Nordberg H.P."/>
            <person name="Cantor M.N."/>
            <person name="Hua S.X."/>
        </authorList>
    </citation>
    <scope>NUCLEOTIDE SEQUENCE [LARGE SCALE GENOMIC DNA]</scope>
    <source>
        <strain evidence="2 3">441</strain>
    </source>
</reference>
<protein>
    <submittedName>
        <fullName evidence="2">Uncharacterized protein</fullName>
    </submittedName>
</protein>
<reference evidence="3" key="2">
    <citation type="submission" date="2015-01" db="EMBL/GenBank/DDBJ databases">
        <title>Evolutionary Origins and Diversification of the Mycorrhizal Mutualists.</title>
        <authorList>
            <consortium name="DOE Joint Genome Institute"/>
            <consortium name="Mycorrhizal Genomics Consortium"/>
            <person name="Kohler A."/>
            <person name="Kuo A."/>
            <person name="Nagy L.G."/>
            <person name="Floudas D."/>
            <person name="Copeland A."/>
            <person name="Barry K.W."/>
            <person name="Cichocki N."/>
            <person name="Veneault-Fourrey C."/>
            <person name="LaButti K."/>
            <person name="Lindquist E.A."/>
            <person name="Lipzen A."/>
            <person name="Lundell T."/>
            <person name="Morin E."/>
            <person name="Murat C."/>
            <person name="Riley R."/>
            <person name="Ohm R."/>
            <person name="Sun H."/>
            <person name="Tunlid A."/>
            <person name="Henrissat B."/>
            <person name="Grigoriev I.V."/>
            <person name="Hibbett D.S."/>
            <person name="Martin F."/>
        </authorList>
    </citation>
    <scope>NUCLEOTIDE SEQUENCE [LARGE SCALE GENOMIC DNA]</scope>
    <source>
        <strain evidence="3">441</strain>
    </source>
</reference>
<sequence length="106" mass="12028">MCSYEYHSARFAMNLKGSATITPTATQRLEHAIRTHKSRYLFHPVGDTFSASRKMCRDPLAPARTPCKWVPLLQKQGRGAALQAKQNKRTRSISKARRSTEFPDAH</sequence>
<proteinExistence type="predicted"/>
<organism evidence="2 3">
    <name type="scientific">Pisolithus microcarpus 441</name>
    <dbReference type="NCBI Taxonomy" id="765257"/>
    <lineage>
        <taxon>Eukaryota</taxon>
        <taxon>Fungi</taxon>
        <taxon>Dikarya</taxon>
        <taxon>Basidiomycota</taxon>
        <taxon>Agaricomycotina</taxon>
        <taxon>Agaricomycetes</taxon>
        <taxon>Agaricomycetidae</taxon>
        <taxon>Boletales</taxon>
        <taxon>Sclerodermatineae</taxon>
        <taxon>Pisolithaceae</taxon>
        <taxon>Pisolithus</taxon>
    </lineage>
</organism>
<keyword evidence="3" id="KW-1185">Reference proteome</keyword>
<accession>A0A0C9ZF93</accession>
<dbReference type="Proteomes" id="UP000054018">
    <property type="component" value="Unassembled WGS sequence"/>
</dbReference>
<feature type="compositionally biased region" description="Basic residues" evidence="1">
    <location>
        <begin position="86"/>
        <end position="97"/>
    </location>
</feature>
<dbReference type="AlphaFoldDB" id="A0A0C9ZF93"/>
<evidence type="ECO:0000313" key="3">
    <source>
        <dbReference type="Proteomes" id="UP000054018"/>
    </source>
</evidence>
<feature type="region of interest" description="Disordered" evidence="1">
    <location>
        <begin position="78"/>
        <end position="106"/>
    </location>
</feature>
<evidence type="ECO:0000313" key="2">
    <source>
        <dbReference type="EMBL" id="KIK21132.1"/>
    </source>
</evidence>
<dbReference type="HOGENOM" id="CLU_2224272_0_0_1"/>
<dbReference type="EMBL" id="KN833755">
    <property type="protein sequence ID" value="KIK21132.1"/>
    <property type="molecule type" value="Genomic_DNA"/>
</dbReference>
<name>A0A0C9ZF93_9AGAM</name>
<evidence type="ECO:0000256" key="1">
    <source>
        <dbReference type="SAM" id="MobiDB-lite"/>
    </source>
</evidence>
<gene>
    <name evidence="2" type="ORF">PISMIDRAFT_566316</name>
</gene>